<accession>A0A2T5JH37</accession>
<organism evidence="1 2">
    <name type="scientific">Cereibacter azotoformans</name>
    <dbReference type="NCBI Taxonomy" id="43057"/>
    <lineage>
        <taxon>Bacteria</taxon>
        <taxon>Pseudomonadati</taxon>
        <taxon>Pseudomonadota</taxon>
        <taxon>Alphaproteobacteria</taxon>
        <taxon>Rhodobacterales</taxon>
        <taxon>Paracoccaceae</taxon>
        <taxon>Cereibacter</taxon>
    </lineage>
</organism>
<proteinExistence type="predicted"/>
<feature type="non-terminal residue" evidence="1">
    <location>
        <position position="91"/>
    </location>
</feature>
<dbReference type="Proteomes" id="UP000244060">
    <property type="component" value="Unassembled WGS sequence"/>
</dbReference>
<evidence type="ECO:0000313" key="1">
    <source>
        <dbReference type="EMBL" id="PTR05081.1"/>
    </source>
</evidence>
<gene>
    <name evidence="1" type="ORF">C8J28_1781</name>
</gene>
<keyword evidence="2" id="KW-1185">Reference proteome</keyword>
<protein>
    <recommendedName>
        <fullName evidence="3">Transposase</fullName>
    </recommendedName>
</protein>
<dbReference type="OrthoDB" id="8261795at2"/>
<comment type="caution">
    <text evidence="1">The sequence shown here is derived from an EMBL/GenBank/DDBJ whole genome shotgun (WGS) entry which is preliminary data.</text>
</comment>
<dbReference type="AlphaFoldDB" id="A0A2T5JH37"/>
<name>A0A2T5JH37_9RHOB</name>
<evidence type="ECO:0008006" key="3">
    <source>
        <dbReference type="Google" id="ProtNLM"/>
    </source>
</evidence>
<dbReference type="EMBL" id="QAOT01000078">
    <property type="protein sequence ID" value="PTR05081.1"/>
    <property type="molecule type" value="Genomic_DNA"/>
</dbReference>
<reference evidence="1 2" key="1">
    <citation type="submission" date="2018-04" db="EMBL/GenBank/DDBJ databases">
        <title>Genomic Encyclopedia of Type Strains, Phase III (KMG-III): the genomes of soil and plant-associated and newly described type strains.</title>
        <authorList>
            <person name="Whitman W."/>
        </authorList>
    </citation>
    <scope>NUCLEOTIDE SEQUENCE [LARGE SCALE GENOMIC DNA]</scope>
    <source>
        <strain evidence="1 2">KA25</strain>
    </source>
</reference>
<sequence length="91" mass="9922">MQDSTFIGLDVHKATISVAVAQGERGGEVRHWGTIQNRPDHVRRPAEKLGCDGRGLHFCYEAGPCGHGLHRQLTELGHDCMVVAPSLIPVK</sequence>
<evidence type="ECO:0000313" key="2">
    <source>
        <dbReference type="Proteomes" id="UP000244060"/>
    </source>
</evidence>